<keyword evidence="2" id="KW-1185">Reference proteome</keyword>
<proteinExistence type="predicted"/>
<organism evidence="1 2">
    <name type="scientific">Stylosanthes scabra</name>
    <dbReference type="NCBI Taxonomy" id="79078"/>
    <lineage>
        <taxon>Eukaryota</taxon>
        <taxon>Viridiplantae</taxon>
        <taxon>Streptophyta</taxon>
        <taxon>Embryophyta</taxon>
        <taxon>Tracheophyta</taxon>
        <taxon>Spermatophyta</taxon>
        <taxon>Magnoliopsida</taxon>
        <taxon>eudicotyledons</taxon>
        <taxon>Gunneridae</taxon>
        <taxon>Pentapetalae</taxon>
        <taxon>rosids</taxon>
        <taxon>fabids</taxon>
        <taxon>Fabales</taxon>
        <taxon>Fabaceae</taxon>
        <taxon>Papilionoideae</taxon>
        <taxon>50 kb inversion clade</taxon>
        <taxon>dalbergioids sensu lato</taxon>
        <taxon>Dalbergieae</taxon>
        <taxon>Pterocarpus clade</taxon>
        <taxon>Stylosanthes</taxon>
    </lineage>
</organism>
<comment type="caution">
    <text evidence="1">The sequence shown here is derived from an EMBL/GenBank/DDBJ whole genome shotgun (WGS) entry which is preliminary data.</text>
</comment>
<sequence length="104" mass="11740">MDSVATSRPEVLSCSHENNHAEVEVDVNNLQLLVSSFINFLNAWEHNKGLLLEEEVLLLESELLEDITLQIFEIRAPAETINTTNIVAGRGWDEQMKPITIIEP</sequence>
<name>A0ABU6QV81_9FABA</name>
<accession>A0ABU6QV81</accession>
<dbReference type="EMBL" id="JASCZI010002235">
    <property type="protein sequence ID" value="MED6115996.1"/>
    <property type="molecule type" value="Genomic_DNA"/>
</dbReference>
<dbReference type="Proteomes" id="UP001341840">
    <property type="component" value="Unassembled WGS sequence"/>
</dbReference>
<reference evidence="1 2" key="1">
    <citation type="journal article" date="2023" name="Plants (Basel)">
        <title>Bridging the Gap: Combining Genomics and Transcriptomics Approaches to Understand Stylosanthes scabra, an Orphan Legume from the Brazilian Caatinga.</title>
        <authorList>
            <person name="Ferreira-Neto J.R.C."/>
            <person name="da Silva M.D."/>
            <person name="Binneck E."/>
            <person name="de Melo N.F."/>
            <person name="da Silva R.H."/>
            <person name="de Melo A.L.T.M."/>
            <person name="Pandolfi V."/>
            <person name="Bustamante F.O."/>
            <person name="Brasileiro-Vidal A.C."/>
            <person name="Benko-Iseppon A.M."/>
        </authorList>
    </citation>
    <scope>NUCLEOTIDE SEQUENCE [LARGE SCALE GENOMIC DNA]</scope>
    <source>
        <tissue evidence="1">Leaves</tissue>
    </source>
</reference>
<evidence type="ECO:0000313" key="1">
    <source>
        <dbReference type="EMBL" id="MED6115996.1"/>
    </source>
</evidence>
<protein>
    <submittedName>
        <fullName evidence="1">Uncharacterized protein</fullName>
    </submittedName>
</protein>
<gene>
    <name evidence="1" type="ORF">PIB30_095957</name>
</gene>
<evidence type="ECO:0000313" key="2">
    <source>
        <dbReference type="Proteomes" id="UP001341840"/>
    </source>
</evidence>